<feature type="region of interest" description="Disordered" evidence="11">
    <location>
        <begin position="1081"/>
        <end position="1543"/>
    </location>
</feature>
<feature type="compositionally biased region" description="Basic residues" evidence="11">
    <location>
        <begin position="389"/>
        <end position="404"/>
    </location>
</feature>
<feature type="domain" description="C2H2-type" evidence="12">
    <location>
        <begin position="1917"/>
        <end position="1945"/>
    </location>
</feature>
<evidence type="ECO:0000256" key="10">
    <source>
        <dbReference type="PROSITE-ProRule" id="PRU00042"/>
    </source>
</evidence>
<accession>A0A3Q2E332</accession>
<dbReference type="GeneTree" id="ENSGT00940000168692"/>
<evidence type="ECO:0000313" key="13">
    <source>
        <dbReference type="Ensembl" id="ENSCVAP00000025749.1"/>
    </source>
</evidence>
<feature type="region of interest" description="Disordered" evidence="11">
    <location>
        <begin position="181"/>
        <end position="1063"/>
    </location>
</feature>
<feature type="compositionally biased region" description="Basic and acidic residues" evidence="11">
    <location>
        <begin position="1363"/>
        <end position="1379"/>
    </location>
</feature>
<evidence type="ECO:0000256" key="8">
    <source>
        <dbReference type="ARBA" id="ARBA00023163"/>
    </source>
</evidence>
<comment type="subcellular location">
    <subcellularLocation>
        <location evidence="1">Nucleus</location>
    </subcellularLocation>
</comment>
<evidence type="ECO:0000259" key="12">
    <source>
        <dbReference type="PROSITE" id="PS50157"/>
    </source>
</evidence>
<keyword evidence="5" id="KW-0862">Zinc</keyword>
<keyword evidence="14" id="KW-1185">Reference proteome</keyword>
<dbReference type="GO" id="GO:0008270">
    <property type="term" value="F:zinc ion binding"/>
    <property type="evidence" value="ECO:0007669"/>
    <property type="project" value="UniProtKB-KW"/>
</dbReference>
<feature type="compositionally biased region" description="Polar residues" evidence="11">
    <location>
        <begin position="954"/>
        <end position="964"/>
    </location>
</feature>
<dbReference type="FunFam" id="3.30.160.60:FF:000624">
    <property type="entry name" value="zinc finger protein 697"/>
    <property type="match status" value="1"/>
</dbReference>
<sequence length="2175" mass="240689">MEERCGDSTESVFSSPEREKSDESGRRQEENLMASPGSAPKITEPEAEDGKERRNEGSDQTPEDHSLMDADRDFPLDASISVPIGDSSCAEAADPFLLDDPGAQTVPDTDDLRPASDRTEAEGRASPQTRLPSGENIYHSVLHQLLQQQKHKVGRKHKKKTLMKMAKLLVIAKGWDRRENQRLSPEEESNLKEEISTSISSKRASEAGRIQSKPENPETDGNLPQPSDLHLSSDQRSESTETKVSPQSREEEPKRRRRAAEAGRKEEPPDGAPGCLELSQNKEEQGLTDPGLSSKAEMFRRQSVSSAGKQRRKRNAVIHLQAAESGWTDEPTSPGAEISAQKIQTQEVMKLEEDRNPAAELFPVGYGPLQELHQTDTRDKGSQPDKIPKPRRRNPQKRRVRRKTPLSCTPDPLPAAQTPEVQNEAAKKSNMQDKRGKHTKTSQSLMEGTFSQEQEKDPIQFWEKPKSRGRKKKVTLSIKTEPVWEAAAEQVDSPPTDVESANPASENQHSRRRKPKRKRGGSSPSAEGTNAGSAAGGEEGFLAPVFGPADTSESRKDDAPVLSNMDETEDGLKRRNIRRSCTLGNNVPSGTEEWLIRFLKGSRRKASSKSIKEESHLEDEPQMMDENGTKTKQRKKSGKKLSASSAAAAVPGKEKRRRRKTKQEPLDAGGPSFLSLPASGLNPQEEETIRKEQEKGQKVEGASGGPTGATPESSEPTWMSPMLAETAAPTIKKRGPKRKRISKKGAKTEKTSDLSPSGGRKMEDGASYQDGSCWTEAGSPTGAMPESSEPTWMSPMLAETATPTIKKRGPKRKRISKKGAKMLESDGKHRDEGETGRISDFSAGGGREMEDGASYQDGSSWMDAGGPNKATIESCEPTWMSPMQAEEAKIDSLEGDSKTGAKKKKKRGPKQKRVSKKWAKTEKTSDVSPSGGRKMEDGASYQDGSCWTEAGSPTEATPESSEPTWMNPMLAEVTKIDSLKGNSKVAPTKSRRGPKRKRISKKGAKMLESDGKHPDEGETGRISDFSPGGGREMEDGATYQDGSSWMEASGPTGATPEPLETNRTDLLPVISQEIQDEFQGVNSEVKTMRRKMGRKRRQVIKKYKITEPGVLESDGKHPDEGETGRTSDFSTGGGREMEDGASYQDGSSWMDAGGPTGSSPESSEPTWMSPIQAEATKIDSLEGNSKVAPTKSRRGPKRKRISKKGAKMLESDGNNPDEGETGRTSDFSPGGGREMEDGASYQDGSSWMEAGGPTGATPEPLETSRTDLLQIKGTSDQKEEFLGGKTARRKVGRKRRRMLKKVLKTGAQILESDEQPPGGDPEAPDDGRTSNVSMIQGDEGASCLPDAEADKEPESLSPQDESIEIKAETRSGLEREGKMDLLQPEGVTDQKLDSVEVYSWVRAPKRQRGRRRRRTLKSSASAGHENPTSYEDTGAKEDGEIRPTSGVRRGRKAKIATIRKEDGASFSLEKEADEDPQRETLFQDSVSSAAPRKARKRRRRSKTHWAGNKRAKKPQVRSFWDQTSNDQKNPMIIPPALEIPPDQNERKKSLRCSFCFRSFRHISAFTLHKRLHTGRKPFTCSVCGHGFSTLPQLKLHSRLHGEPPAARCPCCQDTFKHKTELLCHLKVHMDEVERLQTEQRGSRRSRSSVEQAKTFRCAVCSKEFTEKLAFEKHRRLHGKKPRNCRKTFRDATKIHGFLVSREGDSSILTPVFFKCPVCEQVHRHWCHYVLHLQSHTSGRSDCCDTCKQEYSQAAGARRHCRVCCRASGQEEACGGSLKDIWKEGGSGRRDQHNSAGEQEGQKPELPEQVFNWSRFIPPPSLVGSSLSLVGDGDLDVLSLSSGFSSESGPVSRLHPEPPRVSRRSWCRSCGGASSYWKKRGPAWRLGQRFRCRRCELEFRFLGSFMDHLQEHEPQMQHACPSCSSTFSDAAKLKSHMSSRHKEPDSLKCGTCGKLFSAVRKLQRHKLLHKGGGSHVCLPCCRSFPCHSALKAHLETHQRRLSVPKPARVEEPFLFPYHCRKCSATFSSADLLQAHQVFHFIAGRPPENPLETTLSSIPDIQRVMAPSSGLKWRLPVIYRKDLFRYPNPDHLYVVPAVSSEPPSVVSDAEDSSHGELTSAELQLQLLVKSLIPEKRLSDSSDSESEQTTPYSCAICTKTFTDVQNLHEHYRSHARGM</sequence>
<feature type="compositionally biased region" description="Basic and acidic residues" evidence="11">
    <location>
        <begin position="610"/>
        <end position="619"/>
    </location>
</feature>
<feature type="compositionally biased region" description="Basic and acidic residues" evidence="11">
    <location>
        <begin position="886"/>
        <end position="899"/>
    </location>
</feature>
<feature type="compositionally biased region" description="Basic residues" evidence="11">
    <location>
        <begin position="1088"/>
        <end position="1103"/>
    </location>
</feature>
<evidence type="ECO:0000256" key="6">
    <source>
        <dbReference type="ARBA" id="ARBA00023015"/>
    </source>
</evidence>
<dbReference type="GO" id="GO:0000978">
    <property type="term" value="F:RNA polymerase II cis-regulatory region sequence-specific DNA binding"/>
    <property type="evidence" value="ECO:0007669"/>
    <property type="project" value="TreeGrafter"/>
</dbReference>
<dbReference type="GO" id="GO:0001227">
    <property type="term" value="F:DNA-binding transcription repressor activity, RNA polymerase II-specific"/>
    <property type="evidence" value="ECO:0007669"/>
    <property type="project" value="TreeGrafter"/>
</dbReference>
<feature type="compositionally biased region" description="Basic residues" evidence="11">
    <location>
        <begin position="805"/>
        <end position="820"/>
    </location>
</feature>
<feature type="compositionally biased region" description="Basic and acidic residues" evidence="11">
    <location>
        <begin position="453"/>
        <end position="466"/>
    </location>
</feature>
<keyword evidence="6" id="KW-0805">Transcription regulation</keyword>
<feature type="domain" description="C2H2-type" evidence="12">
    <location>
        <begin position="2016"/>
        <end position="2038"/>
    </location>
</feature>
<feature type="domain" description="C2H2-type" evidence="12">
    <location>
        <begin position="1550"/>
        <end position="1577"/>
    </location>
</feature>
<feature type="compositionally biased region" description="Basic residues" evidence="11">
    <location>
        <begin position="1191"/>
        <end position="1206"/>
    </location>
</feature>
<evidence type="ECO:0000256" key="11">
    <source>
        <dbReference type="SAM" id="MobiDB-lite"/>
    </source>
</evidence>
<feature type="compositionally biased region" description="Basic residues" evidence="11">
    <location>
        <begin position="989"/>
        <end position="1004"/>
    </location>
</feature>
<feature type="region of interest" description="Disordered" evidence="11">
    <location>
        <begin position="1"/>
        <end position="135"/>
    </location>
</feature>
<evidence type="ECO:0000313" key="14">
    <source>
        <dbReference type="Proteomes" id="UP000265020"/>
    </source>
</evidence>
<dbReference type="Proteomes" id="UP000265020">
    <property type="component" value="Unassembled WGS sequence"/>
</dbReference>
<feature type="compositionally biased region" description="Low complexity" evidence="11">
    <location>
        <begin position="1157"/>
        <end position="1166"/>
    </location>
</feature>
<feature type="domain" description="C2H2-type" evidence="12">
    <location>
        <begin position="2149"/>
        <end position="2175"/>
    </location>
</feature>
<feature type="compositionally biased region" description="Basic and acidic residues" evidence="11">
    <location>
        <begin position="181"/>
        <end position="195"/>
    </location>
</feature>
<dbReference type="InterPro" id="IPR013087">
    <property type="entry name" value="Znf_C2H2_type"/>
</dbReference>
<feature type="compositionally biased region" description="Basic and acidic residues" evidence="11">
    <location>
        <begin position="110"/>
        <end position="123"/>
    </location>
</feature>
<feature type="domain" description="C2H2-type" evidence="12">
    <location>
        <begin position="1655"/>
        <end position="1682"/>
    </location>
</feature>
<feature type="compositionally biased region" description="Basic and acidic residues" evidence="11">
    <location>
        <begin position="687"/>
        <end position="698"/>
    </location>
</feature>
<feature type="compositionally biased region" description="Basic residues" evidence="11">
    <location>
        <begin position="510"/>
        <end position="520"/>
    </location>
</feature>
<feature type="compositionally biased region" description="Basic residues" evidence="11">
    <location>
        <begin position="1403"/>
        <end position="1416"/>
    </location>
</feature>
<organism evidence="13 14">
    <name type="scientific">Cyprinodon variegatus</name>
    <name type="common">Sheepshead minnow</name>
    <dbReference type="NCBI Taxonomy" id="28743"/>
    <lineage>
        <taxon>Eukaryota</taxon>
        <taxon>Metazoa</taxon>
        <taxon>Chordata</taxon>
        <taxon>Craniata</taxon>
        <taxon>Vertebrata</taxon>
        <taxon>Euteleostomi</taxon>
        <taxon>Actinopterygii</taxon>
        <taxon>Neopterygii</taxon>
        <taxon>Teleostei</taxon>
        <taxon>Neoteleostei</taxon>
        <taxon>Acanthomorphata</taxon>
        <taxon>Ovalentaria</taxon>
        <taxon>Atherinomorphae</taxon>
        <taxon>Cyprinodontiformes</taxon>
        <taxon>Cyprinodontidae</taxon>
        <taxon>Cyprinodon</taxon>
    </lineage>
</organism>
<keyword evidence="2" id="KW-0479">Metal-binding</keyword>
<feature type="compositionally biased region" description="Low complexity" evidence="11">
    <location>
        <begin position="640"/>
        <end position="649"/>
    </location>
</feature>
<evidence type="ECO:0000256" key="9">
    <source>
        <dbReference type="ARBA" id="ARBA00023242"/>
    </source>
</evidence>
<feature type="domain" description="C2H2-type" evidence="12">
    <location>
        <begin position="1578"/>
        <end position="1605"/>
    </location>
</feature>
<feature type="domain" description="C2H2-type" evidence="12">
    <location>
        <begin position="1974"/>
        <end position="2001"/>
    </location>
</feature>
<keyword evidence="4 10" id="KW-0863">Zinc-finger</keyword>
<feature type="compositionally biased region" description="Basic and acidic residues" evidence="11">
    <location>
        <begin position="248"/>
        <end position="268"/>
    </location>
</feature>
<keyword evidence="8" id="KW-0804">Transcription</keyword>
<dbReference type="PROSITE" id="PS00028">
    <property type="entry name" value="ZINC_FINGER_C2H2_1"/>
    <property type="match status" value="10"/>
</dbReference>
<proteinExistence type="predicted"/>
<feature type="region of interest" description="Disordered" evidence="11">
    <location>
        <begin position="1784"/>
        <end position="1803"/>
    </location>
</feature>
<dbReference type="PROSITE" id="PS50157">
    <property type="entry name" value="ZINC_FINGER_C2H2_2"/>
    <property type="match status" value="9"/>
</dbReference>
<feature type="compositionally biased region" description="Basic and acidic residues" evidence="11">
    <location>
        <begin position="231"/>
        <end position="241"/>
    </location>
</feature>
<feature type="compositionally biased region" description="Basic and acidic residues" evidence="11">
    <location>
        <begin position="821"/>
        <end position="837"/>
    </location>
</feature>
<evidence type="ECO:0000256" key="1">
    <source>
        <dbReference type="ARBA" id="ARBA00004123"/>
    </source>
</evidence>
<reference evidence="13" key="1">
    <citation type="submission" date="2025-08" db="UniProtKB">
        <authorList>
            <consortium name="Ensembl"/>
        </authorList>
    </citation>
    <scope>IDENTIFICATION</scope>
</reference>
<feature type="compositionally biased region" description="Polar residues" evidence="11">
    <location>
        <begin position="441"/>
        <end position="452"/>
    </location>
</feature>
<feature type="compositionally biased region" description="Basic residues" evidence="11">
    <location>
        <begin position="900"/>
        <end position="918"/>
    </location>
</feature>
<evidence type="ECO:0000256" key="5">
    <source>
        <dbReference type="ARBA" id="ARBA00022833"/>
    </source>
</evidence>
<evidence type="ECO:0000256" key="2">
    <source>
        <dbReference type="ARBA" id="ARBA00022723"/>
    </source>
</evidence>
<reference evidence="13" key="2">
    <citation type="submission" date="2025-09" db="UniProtKB">
        <authorList>
            <consortium name="Ensembl"/>
        </authorList>
    </citation>
    <scope>IDENTIFICATION</scope>
</reference>
<feature type="domain" description="C2H2-type" evidence="12">
    <location>
        <begin position="1606"/>
        <end position="1633"/>
    </location>
</feature>
<keyword evidence="9" id="KW-0539">Nucleus</keyword>
<evidence type="ECO:0000256" key="7">
    <source>
        <dbReference type="ARBA" id="ARBA00023125"/>
    </source>
</evidence>
<feature type="compositionally biased region" description="Basic and acidic residues" evidence="11">
    <location>
        <begin position="48"/>
        <end position="75"/>
    </location>
</feature>
<dbReference type="OMA" id="KMAPRKM"/>
<feature type="compositionally biased region" description="Basic and acidic residues" evidence="11">
    <location>
        <begin position="373"/>
        <end position="388"/>
    </location>
</feature>
<dbReference type="PANTHER" id="PTHR24399:SF23">
    <property type="entry name" value="C2H2-TYPE DOMAIN-CONTAINING PROTEIN"/>
    <property type="match status" value="1"/>
</dbReference>
<feature type="compositionally biased region" description="Basic and acidic residues" evidence="11">
    <location>
        <begin position="425"/>
        <end position="434"/>
    </location>
</feature>
<feature type="compositionally biased region" description="Basic residues" evidence="11">
    <location>
        <begin position="731"/>
        <end position="745"/>
    </location>
</feature>
<feature type="compositionally biased region" description="Basic residues" evidence="11">
    <location>
        <begin position="1492"/>
        <end position="1515"/>
    </location>
</feature>
<dbReference type="PANTHER" id="PTHR24399">
    <property type="entry name" value="ZINC FINGER AND BTB DOMAIN-CONTAINING"/>
    <property type="match status" value="1"/>
</dbReference>
<evidence type="ECO:0000256" key="3">
    <source>
        <dbReference type="ARBA" id="ARBA00022737"/>
    </source>
</evidence>
<feature type="domain" description="C2H2-type" evidence="12">
    <location>
        <begin position="1946"/>
        <end position="1973"/>
    </location>
</feature>
<feature type="compositionally biased region" description="Polar residues" evidence="11">
    <location>
        <begin position="1417"/>
        <end position="1431"/>
    </location>
</feature>
<feature type="compositionally biased region" description="Basic residues" evidence="11">
    <location>
        <begin position="1286"/>
        <end position="1303"/>
    </location>
</feature>
<feature type="compositionally biased region" description="Basic and acidic residues" evidence="11">
    <location>
        <begin position="16"/>
        <end position="30"/>
    </location>
</feature>
<keyword evidence="3" id="KW-0677">Repeat</keyword>
<keyword evidence="7" id="KW-0238">DNA-binding</keyword>
<name>A0A3Q2E332_CYPVA</name>
<dbReference type="Gene3D" id="3.30.160.60">
    <property type="entry name" value="Classic Zinc Finger"/>
    <property type="match status" value="6"/>
</dbReference>
<dbReference type="Ensembl" id="ENSCVAT00000000857.1">
    <property type="protein sequence ID" value="ENSCVAP00000025749.1"/>
    <property type="gene ID" value="ENSCVAG00000010767.1"/>
</dbReference>
<dbReference type="GO" id="GO:0005654">
    <property type="term" value="C:nucleoplasm"/>
    <property type="evidence" value="ECO:0007669"/>
    <property type="project" value="TreeGrafter"/>
</dbReference>
<feature type="compositionally biased region" description="Basic and acidic residues" evidence="11">
    <location>
        <begin position="1005"/>
        <end position="1021"/>
    </location>
</feature>
<protein>
    <recommendedName>
        <fullName evidence="12">C2H2-type domain-containing protein</fullName>
    </recommendedName>
</protein>
<evidence type="ECO:0000256" key="4">
    <source>
        <dbReference type="ARBA" id="ARBA00022771"/>
    </source>
</evidence>
<dbReference type="SMART" id="SM00355">
    <property type="entry name" value="ZnF_C2H2"/>
    <property type="match status" value="11"/>
</dbReference>
<feature type="compositionally biased region" description="Basic and acidic residues" evidence="11">
    <location>
        <begin position="1113"/>
        <end position="1125"/>
    </location>
</feature>
<dbReference type="SUPFAM" id="SSF57667">
    <property type="entry name" value="beta-beta-alpha zinc fingers"/>
    <property type="match status" value="5"/>
</dbReference>
<dbReference type="InterPro" id="IPR036236">
    <property type="entry name" value="Znf_C2H2_sf"/>
</dbReference>